<accession>A0A8J6NHN7</accession>
<gene>
    <name evidence="2" type="ORF">H8E29_13435</name>
</gene>
<name>A0A8J6NHN7_9CHLR</name>
<keyword evidence="1" id="KW-0472">Membrane</keyword>
<feature type="transmembrane region" description="Helical" evidence="1">
    <location>
        <begin position="99"/>
        <end position="117"/>
    </location>
</feature>
<feature type="transmembrane region" description="Helical" evidence="1">
    <location>
        <begin position="123"/>
        <end position="146"/>
    </location>
</feature>
<sequence length="153" mass="17151">MITFAKKQTLTTTHRTLKILAVLVWVIGGVMLIRKGSELLIEAYSLNSIMAWIGFSIALGVILGSLKSKYLFVKSCRKNLVRIDALEDPRLWQFYRPKFFLFLTLMIGTGVTLSRMAHGSFPFLLSVAALDLSIATALLSSSVVYWQEKAFSK</sequence>
<reference evidence="2 3" key="1">
    <citation type="submission" date="2020-08" db="EMBL/GenBank/DDBJ databases">
        <title>Bridging the membrane lipid divide: bacteria of the FCB group superphylum have the potential to synthesize archaeal ether lipids.</title>
        <authorList>
            <person name="Villanueva L."/>
            <person name="Von Meijenfeldt F.A.B."/>
            <person name="Westbye A.B."/>
            <person name="Yadav S."/>
            <person name="Hopmans E.C."/>
            <person name="Dutilh B.E."/>
            <person name="Sinninghe Damste J.S."/>
        </authorList>
    </citation>
    <scope>NUCLEOTIDE SEQUENCE [LARGE SCALE GENOMIC DNA]</scope>
    <source>
        <strain evidence="2">NIOZ-UU36</strain>
    </source>
</reference>
<feature type="transmembrane region" description="Helical" evidence="1">
    <location>
        <begin position="16"/>
        <end position="33"/>
    </location>
</feature>
<evidence type="ECO:0000313" key="3">
    <source>
        <dbReference type="Proteomes" id="UP000614469"/>
    </source>
</evidence>
<keyword evidence="1" id="KW-0812">Transmembrane</keyword>
<comment type="caution">
    <text evidence="2">The sequence shown here is derived from an EMBL/GenBank/DDBJ whole genome shotgun (WGS) entry which is preliminary data.</text>
</comment>
<evidence type="ECO:0000313" key="2">
    <source>
        <dbReference type="EMBL" id="MBC8336263.1"/>
    </source>
</evidence>
<dbReference type="EMBL" id="JACNJN010000149">
    <property type="protein sequence ID" value="MBC8336263.1"/>
    <property type="molecule type" value="Genomic_DNA"/>
</dbReference>
<protein>
    <submittedName>
        <fullName evidence="2">Uncharacterized protein</fullName>
    </submittedName>
</protein>
<evidence type="ECO:0000256" key="1">
    <source>
        <dbReference type="SAM" id="Phobius"/>
    </source>
</evidence>
<feature type="transmembrane region" description="Helical" evidence="1">
    <location>
        <begin position="45"/>
        <end position="66"/>
    </location>
</feature>
<organism evidence="2 3">
    <name type="scientific">Candidatus Desulfolinea nitratireducens</name>
    <dbReference type="NCBI Taxonomy" id="2841698"/>
    <lineage>
        <taxon>Bacteria</taxon>
        <taxon>Bacillati</taxon>
        <taxon>Chloroflexota</taxon>
        <taxon>Anaerolineae</taxon>
        <taxon>Anaerolineales</taxon>
        <taxon>Anaerolineales incertae sedis</taxon>
        <taxon>Candidatus Desulfolinea</taxon>
    </lineage>
</organism>
<dbReference type="AlphaFoldDB" id="A0A8J6NHN7"/>
<proteinExistence type="predicted"/>
<dbReference type="Proteomes" id="UP000614469">
    <property type="component" value="Unassembled WGS sequence"/>
</dbReference>
<keyword evidence="1" id="KW-1133">Transmembrane helix</keyword>